<dbReference type="AlphaFoldDB" id="A0A6G5RQZ4"/>
<dbReference type="InterPro" id="IPR036182">
    <property type="entry name" value="PCuAC_sf"/>
</dbReference>
<reference evidence="2 3" key="1">
    <citation type="submission" date="2017-06" db="EMBL/GenBank/DDBJ databases">
        <title>Complete Genome Sequence of Streptomyces hawaiiensis NRRL 15010 and insights into acyldepsipeptides biosynthesis.</title>
        <authorList>
            <person name="Mariita R.M."/>
            <person name="Sello J.K."/>
        </authorList>
    </citation>
    <scope>NUCLEOTIDE SEQUENCE [LARGE SCALE GENOMIC DNA]</scope>
    <source>
        <strain evidence="2 3">ATCC 12236</strain>
    </source>
</reference>
<dbReference type="KEGG" id="shaw:CEB94_40140"/>
<dbReference type="EMBL" id="CP021978">
    <property type="protein sequence ID" value="QCD60269.1"/>
    <property type="molecule type" value="Genomic_DNA"/>
</dbReference>
<feature type="region of interest" description="Disordered" evidence="1">
    <location>
        <begin position="1"/>
        <end position="52"/>
    </location>
</feature>
<name>A0A6G5RQZ4_9ACTN</name>
<evidence type="ECO:0000313" key="3">
    <source>
        <dbReference type="Proteomes" id="UP000495940"/>
    </source>
</evidence>
<organism evidence="2 3">
    <name type="scientific">Streptomyces hawaiiensis</name>
    <dbReference type="NCBI Taxonomy" id="67305"/>
    <lineage>
        <taxon>Bacteria</taxon>
        <taxon>Bacillati</taxon>
        <taxon>Actinomycetota</taxon>
        <taxon>Actinomycetes</taxon>
        <taxon>Kitasatosporales</taxon>
        <taxon>Streptomycetaceae</taxon>
        <taxon>Streptomyces</taxon>
    </lineage>
</organism>
<feature type="compositionally biased region" description="Basic residues" evidence="1">
    <location>
        <begin position="1"/>
        <end position="11"/>
    </location>
</feature>
<sequence>MAPRPRPRCPRRSPGAAAYDEPVLKVTGAYIPQPQPQPQPQPPPPTSDMAAGYLTVTNTGRQPDRLRSG</sequence>
<accession>A0A6G5RQZ4</accession>
<evidence type="ECO:0000313" key="2">
    <source>
        <dbReference type="EMBL" id="QCD60269.1"/>
    </source>
</evidence>
<feature type="compositionally biased region" description="Pro residues" evidence="1">
    <location>
        <begin position="33"/>
        <end position="46"/>
    </location>
</feature>
<proteinExistence type="predicted"/>
<protein>
    <submittedName>
        <fullName evidence="2">Uncharacterized protein</fullName>
    </submittedName>
</protein>
<gene>
    <name evidence="2" type="ORF">CEB94_40140</name>
</gene>
<keyword evidence="3" id="KW-1185">Reference proteome</keyword>
<dbReference type="SUPFAM" id="SSF110087">
    <property type="entry name" value="DR1885-like metal-binding protein"/>
    <property type="match status" value="1"/>
</dbReference>
<evidence type="ECO:0000256" key="1">
    <source>
        <dbReference type="SAM" id="MobiDB-lite"/>
    </source>
</evidence>
<dbReference type="Proteomes" id="UP000495940">
    <property type="component" value="Chromosome"/>
</dbReference>